<dbReference type="EMBL" id="VICG01000002">
    <property type="protein sequence ID" value="KAA8575389.1"/>
    <property type="molecule type" value="Genomic_DNA"/>
</dbReference>
<dbReference type="InterPro" id="IPR036264">
    <property type="entry name" value="Bact_exopeptidase_dim_dom"/>
</dbReference>
<protein>
    <recommendedName>
        <fullName evidence="2">Peptidase M20 dimerisation domain-containing protein</fullName>
    </recommendedName>
</protein>
<evidence type="ECO:0000313" key="3">
    <source>
        <dbReference type="EMBL" id="KAA8575389.1"/>
    </source>
</evidence>
<dbReference type="InterPro" id="IPR017439">
    <property type="entry name" value="Amidohydrolase"/>
</dbReference>
<feature type="domain" description="Peptidase M20 dimerisation" evidence="2">
    <location>
        <begin position="174"/>
        <end position="272"/>
    </location>
</feature>
<gene>
    <name evidence="3" type="ORF">EYC84_004558</name>
</gene>
<comment type="caution">
    <text evidence="3">The sequence shown here is derived from an EMBL/GenBank/DDBJ whole genome shotgun (WGS) entry which is preliminary data.</text>
</comment>
<comment type="similarity">
    <text evidence="1">Belongs to the peptidase M20A family.</text>
</comment>
<dbReference type="SUPFAM" id="SSF53187">
    <property type="entry name" value="Zn-dependent exopeptidases"/>
    <property type="match status" value="1"/>
</dbReference>
<evidence type="ECO:0000259" key="2">
    <source>
        <dbReference type="Pfam" id="PF07687"/>
    </source>
</evidence>
<dbReference type="PANTHER" id="PTHR11014:SF63">
    <property type="entry name" value="METALLOPEPTIDASE, PUTATIVE (AFU_ORTHOLOGUE AFUA_6G09600)-RELATED"/>
    <property type="match status" value="1"/>
</dbReference>
<dbReference type="AlphaFoldDB" id="A0A5M9K4M7"/>
<organism evidence="3 4">
    <name type="scientific">Monilinia fructicola</name>
    <name type="common">Brown rot fungus</name>
    <name type="synonym">Ciboria fructicola</name>
    <dbReference type="NCBI Taxonomy" id="38448"/>
    <lineage>
        <taxon>Eukaryota</taxon>
        <taxon>Fungi</taxon>
        <taxon>Dikarya</taxon>
        <taxon>Ascomycota</taxon>
        <taxon>Pezizomycotina</taxon>
        <taxon>Leotiomycetes</taxon>
        <taxon>Helotiales</taxon>
        <taxon>Sclerotiniaceae</taxon>
        <taxon>Monilinia</taxon>
    </lineage>
</organism>
<dbReference type="Proteomes" id="UP000322873">
    <property type="component" value="Unassembled WGS sequence"/>
</dbReference>
<sequence length="405" mass="43652">MDIPTLVSNCAALVNVQYLDDMYENLRRGSQRPDGADARNAAKTYLAQFPGFEARSDIGGAGCIGILRNSWGPTVLLRAAMYMGQEWSRDRAGMTRVLFAATGLRGMQTLWKGTLVLLFQPSVNQGAGARGMIEDGLCDPARHACPIPDVILGQRVMALAAGTIGTRDGIFGAGLDSYRVTLYGRGGHASQPHVTTDPMAMAASVMVRLQEITSKRLDLHDSAIVTVDRVMAGNMGDVIADQAVLKLNIRYFDSLARHNTMYLMKMIVKEVQLEGNASKESLVELIRSLPLLVNHPAITHMISASFDATFEEDHARDCVLWGGTEDFGILAAEVPNKLGGKGVPSCFWLLGGADPDVVMKARGNGSTVNVPMNHGPWFPPVTQPTMLTGLKALVAAALTFLTRPD</sequence>
<dbReference type="PANTHER" id="PTHR11014">
    <property type="entry name" value="PEPTIDASE M20 FAMILY MEMBER"/>
    <property type="match status" value="1"/>
</dbReference>
<keyword evidence="4" id="KW-1185">Reference proteome</keyword>
<accession>A0A5M9K4M7</accession>
<dbReference type="Pfam" id="PF01546">
    <property type="entry name" value="Peptidase_M20"/>
    <property type="match status" value="1"/>
</dbReference>
<evidence type="ECO:0000256" key="1">
    <source>
        <dbReference type="ARBA" id="ARBA00006247"/>
    </source>
</evidence>
<proteinExistence type="inferred from homology"/>
<dbReference type="GO" id="GO:0016787">
    <property type="term" value="F:hydrolase activity"/>
    <property type="evidence" value="ECO:0007669"/>
    <property type="project" value="InterPro"/>
</dbReference>
<dbReference type="VEuPathDB" id="FungiDB:MFRU_002g01160"/>
<dbReference type="InterPro" id="IPR011650">
    <property type="entry name" value="Peptidase_M20_dimer"/>
</dbReference>
<reference evidence="3 4" key="1">
    <citation type="submission" date="2019-06" db="EMBL/GenBank/DDBJ databases">
        <title>Genome Sequence of the Brown Rot Fungal Pathogen Monilinia fructicola.</title>
        <authorList>
            <person name="De Miccolis Angelini R.M."/>
            <person name="Landi L."/>
            <person name="Abate D."/>
            <person name="Pollastro S."/>
            <person name="Romanazzi G."/>
            <person name="Faretra F."/>
        </authorList>
    </citation>
    <scope>NUCLEOTIDE SEQUENCE [LARGE SCALE GENOMIC DNA]</scope>
    <source>
        <strain evidence="3 4">Mfrc123</strain>
    </source>
</reference>
<dbReference type="SUPFAM" id="SSF55031">
    <property type="entry name" value="Bacterial exopeptidase dimerisation domain"/>
    <property type="match status" value="1"/>
</dbReference>
<dbReference type="InterPro" id="IPR002933">
    <property type="entry name" value="Peptidase_M20"/>
</dbReference>
<dbReference type="Gene3D" id="3.40.630.10">
    <property type="entry name" value="Zn peptidases"/>
    <property type="match status" value="2"/>
</dbReference>
<name>A0A5M9K4M7_MONFR</name>
<evidence type="ECO:0000313" key="4">
    <source>
        <dbReference type="Proteomes" id="UP000322873"/>
    </source>
</evidence>
<dbReference type="Pfam" id="PF07687">
    <property type="entry name" value="M20_dimer"/>
    <property type="match status" value="1"/>
</dbReference>